<dbReference type="Pfam" id="PF01381">
    <property type="entry name" value="HTH_3"/>
    <property type="match status" value="1"/>
</dbReference>
<dbReference type="Proteomes" id="UP000295184">
    <property type="component" value="Unassembled WGS sequence"/>
</dbReference>
<feature type="domain" description="HTH cro/C1-type" evidence="1">
    <location>
        <begin position="10"/>
        <end position="41"/>
    </location>
</feature>
<dbReference type="EMBL" id="SLUM01000048">
    <property type="protein sequence ID" value="TCL50945.1"/>
    <property type="molecule type" value="Genomic_DNA"/>
</dbReference>
<accession>A0A4R1QPX6</accession>
<dbReference type="InterPro" id="IPR001387">
    <property type="entry name" value="Cro/C1-type_HTH"/>
</dbReference>
<comment type="caution">
    <text evidence="2">The sequence shown here is derived from an EMBL/GenBank/DDBJ whole genome shotgun (WGS) entry which is preliminary data.</text>
</comment>
<dbReference type="AlphaFoldDB" id="A0A4R1QPX6"/>
<dbReference type="CDD" id="cd00093">
    <property type="entry name" value="HTH_XRE"/>
    <property type="match status" value="1"/>
</dbReference>
<evidence type="ECO:0000259" key="1">
    <source>
        <dbReference type="PROSITE" id="PS50943"/>
    </source>
</evidence>
<protein>
    <submittedName>
        <fullName evidence="2">Helix-turn-helix protein</fullName>
    </submittedName>
</protein>
<organism evidence="2 3">
    <name type="scientific">Allofournierella massiliensis</name>
    <dbReference type="NCBI Taxonomy" id="1650663"/>
    <lineage>
        <taxon>Bacteria</taxon>
        <taxon>Bacillati</taxon>
        <taxon>Bacillota</taxon>
        <taxon>Clostridia</taxon>
        <taxon>Eubacteriales</taxon>
        <taxon>Oscillospiraceae</taxon>
        <taxon>Allofournierella</taxon>
    </lineage>
</organism>
<dbReference type="SUPFAM" id="SSF47413">
    <property type="entry name" value="lambda repressor-like DNA-binding domains"/>
    <property type="match status" value="1"/>
</dbReference>
<sequence length="45" mass="5021">MNAYITGNTIRKLREAKKLTQAQLAEKLDVSDKAVSKWETGGSLR</sequence>
<evidence type="ECO:0000313" key="3">
    <source>
        <dbReference type="Proteomes" id="UP000295184"/>
    </source>
</evidence>
<dbReference type="Gene3D" id="1.10.260.40">
    <property type="entry name" value="lambda repressor-like DNA-binding domains"/>
    <property type="match status" value="1"/>
</dbReference>
<dbReference type="PROSITE" id="PS50943">
    <property type="entry name" value="HTH_CROC1"/>
    <property type="match status" value="1"/>
</dbReference>
<evidence type="ECO:0000313" key="2">
    <source>
        <dbReference type="EMBL" id="TCL50945.1"/>
    </source>
</evidence>
<name>A0A4R1QPX6_9FIRM</name>
<proteinExistence type="predicted"/>
<reference evidence="2 3" key="1">
    <citation type="submission" date="2019-03" db="EMBL/GenBank/DDBJ databases">
        <title>Genomic Encyclopedia of Type Strains, Phase IV (KMG-IV): sequencing the most valuable type-strain genomes for metagenomic binning, comparative biology and taxonomic classification.</title>
        <authorList>
            <person name="Goeker M."/>
        </authorList>
    </citation>
    <scope>NUCLEOTIDE SEQUENCE [LARGE SCALE GENOMIC DNA]</scope>
    <source>
        <strain evidence="2 3">DSM 100451</strain>
    </source>
</reference>
<dbReference type="InterPro" id="IPR010982">
    <property type="entry name" value="Lambda_DNA-bd_dom_sf"/>
</dbReference>
<gene>
    <name evidence="2" type="ORF">EDD77_1483</name>
</gene>
<dbReference type="OrthoDB" id="9813152at2"/>
<dbReference type="GO" id="GO:0003677">
    <property type="term" value="F:DNA binding"/>
    <property type="evidence" value="ECO:0007669"/>
    <property type="project" value="InterPro"/>
</dbReference>
<dbReference type="STRING" id="1650663.GCA_001486665_01833"/>
<dbReference type="RefSeq" id="WP_058964247.1">
    <property type="nucleotide sequence ID" value="NZ_CABKVM010000017.1"/>
</dbReference>